<evidence type="ECO:0000256" key="7">
    <source>
        <dbReference type="SAM" id="Phobius"/>
    </source>
</evidence>
<dbReference type="InterPro" id="IPR010920">
    <property type="entry name" value="LSM_dom_sf"/>
</dbReference>
<keyword evidence="3" id="KW-1003">Cell membrane</keyword>
<keyword evidence="12" id="KW-1185">Reference proteome</keyword>
<dbReference type="GO" id="GO:0008381">
    <property type="term" value="F:mechanosensitive monoatomic ion channel activity"/>
    <property type="evidence" value="ECO:0007669"/>
    <property type="project" value="InterPro"/>
</dbReference>
<comment type="caution">
    <text evidence="11">The sequence shown here is derived from an EMBL/GenBank/DDBJ whole genome shotgun (WGS) entry which is preliminary data.</text>
</comment>
<dbReference type="InterPro" id="IPR011014">
    <property type="entry name" value="MscS_channel_TM-2"/>
</dbReference>
<dbReference type="Gene3D" id="1.10.287.1260">
    <property type="match status" value="1"/>
</dbReference>
<keyword evidence="4 7" id="KW-0812">Transmembrane</keyword>
<protein>
    <submittedName>
        <fullName evidence="11">MscS mechanosensitive ion channel</fullName>
    </submittedName>
</protein>
<comment type="subcellular location">
    <subcellularLocation>
        <location evidence="1">Cell membrane</location>
        <topology evidence="1">Multi-pass membrane protein</topology>
    </subcellularLocation>
</comment>
<dbReference type="AlphaFoldDB" id="A0AAV3XJS6"/>
<dbReference type="InterPro" id="IPR049278">
    <property type="entry name" value="MS_channel_C"/>
</dbReference>
<dbReference type="InterPro" id="IPR023408">
    <property type="entry name" value="MscS_beta-dom_sf"/>
</dbReference>
<feature type="transmembrane region" description="Helical" evidence="7">
    <location>
        <begin position="30"/>
        <end position="51"/>
    </location>
</feature>
<feature type="domain" description="Mechanosensitive ion channel MscS C-terminal" evidence="9">
    <location>
        <begin position="191"/>
        <end position="275"/>
    </location>
</feature>
<name>A0AAV3XJS6_9CYAN</name>
<dbReference type="GO" id="GO:0005886">
    <property type="term" value="C:plasma membrane"/>
    <property type="evidence" value="ECO:0007669"/>
    <property type="project" value="UniProtKB-SubCell"/>
</dbReference>
<feature type="transmembrane region" description="Helical" evidence="7">
    <location>
        <begin position="72"/>
        <end position="96"/>
    </location>
</feature>
<dbReference type="Pfam" id="PF21088">
    <property type="entry name" value="MS_channel_1st"/>
    <property type="match status" value="1"/>
</dbReference>
<dbReference type="Gene3D" id="2.30.30.60">
    <property type="match status" value="1"/>
</dbReference>
<proteinExistence type="inferred from homology"/>
<reference evidence="11" key="1">
    <citation type="submission" date="2019-10" db="EMBL/GenBank/DDBJ databases">
        <title>Draft genome sequece of Microseira wollei NIES-4236.</title>
        <authorList>
            <person name="Yamaguchi H."/>
            <person name="Suzuki S."/>
            <person name="Kawachi M."/>
        </authorList>
    </citation>
    <scope>NUCLEOTIDE SEQUENCE</scope>
    <source>
        <strain evidence="11">NIES-4236</strain>
    </source>
</reference>
<evidence type="ECO:0000259" key="10">
    <source>
        <dbReference type="Pfam" id="PF21088"/>
    </source>
</evidence>
<feature type="domain" description="Mechanosensitive ion channel MscS" evidence="8">
    <location>
        <begin position="120"/>
        <end position="185"/>
    </location>
</feature>
<dbReference type="SUPFAM" id="SSF82861">
    <property type="entry name" value="Mechanosensitive channel protein MscS (YggB), transmembrane region"/>
    <property type="match status" value="1"/>
</dbReference>
<dbReference type="SUPFAM" id="SSF82689">
    <property type="entry name" value="Mechanosensitive channel protein MscS (YggB), C-terminal domain"/>
    <property type="match status" value="1"/>
</dbReference>
<dbReference type="RefSeq" id="WP_226591713.1">
    <property type="nucleotide sequence ID" value="NZ_BLAY01000204.1"/>
</dbReference>
<dbReference type="FunFam" id="2.30.30.60:FF:000001">
    <property type="entry name" value="MscS Mechanosensitive ion channel"/>
    <property type="match status" value="1"/>
</dbReference>
<dbReference type="Gene3D" id="3.30.70.100">
    <property type="match status" value="1"/>
</dbReference>
<dbReference type="PANTHER" id="PTHR30460:SF0">
    <property type="entry name" value="MODERATE CONDUCTANCE MECHANOSENSITIVE CHANNEL YBIO"/>
    <property type="match status" value="1"/>
</dbReference>
<feature type="transmembrane region" description="Helical" evidence="7">
    <location>
        <begin position="102"/>
        <end position="122"/>
    </location>
</feature>
<comment type="similarity">
    <text evidence="2">Belongs to the MscS (TC 1.A.23) family.</text>
</comment>
<evidence type="ECO:0000256" key="2">
    <source>
        <dbReference type="ARBA" id="ARBA00008017"/>
    </source>
</evidence>
<accession>A0AAV3XJS6</accession>
<gene>
    <name evidence="11" type="ORF">MiSe_79930</name>
</gene>
<dbReference type="Proteomes" id="UP001050975">
    <property type="component" value="Unassembled WGS sequence"/>
</dbReference>
<keyword evidence="5 7" id="KW-1133">Transmembrane helix</keyword>
<evidence type="ECO:0000256" key="5">
    <source>
        <dbReference type="ARBA" id="ARBA00022989"/>
    </source>
</evidence>
<dbReference type="SUPFAM" id="SSF50182">
    <property type="entry name" value="Sm-like ribonucleoproteins"/>
    <property type="match status" value="1"/>
</dbReference>
<evidence type="ECO:0000256" key="3">
    <source>
        <dbReference type="ARBA" id="ARBA00022475"/>
    </source>
</evidence>
<dbReference type="InterPro" id="IPR049142">
    <property type="entry name" value="MS_channel_1st"/>
</dbReference>
<evidence type="ECO:0000256" key="4">
    <source>
        <dbReference type="ARBA" id="ARBA00022692"/>
    </source>
</evidence>
<evidence type="ECO:0000313" key="12">
    <source>
        <dbReference type="Proteomes" id="UP001050975"/>
    </source>
</evidence>
<evidence type="ECO:0000259" key="9">
    <source>
        <dbReference type="Pfam" id="PF21082"/>
    </source>
</evidence>
<organism evidence="11 12">
    <name type="scientific">Microseira wollei NIES-4236</name>
    <dbReference type="NCBI Taxonomy" id="2530354"/>
    <lineage>
        <taxon>Bacteria</taxon>
        <taxon>Bacillati</taxon>
        <taxon>Cyanobacteriota</taxon>
        <taxon>Cyanophyceae</taxon>
        <taxon>Oscillatoriophycideae</taxon>
        <taxon>Aerosakkonematales</taxon>
        <taxon>Aerosakkonemataceae</taxon>
        <taxon>Microseira</taxon>
    </lineage>
</organism>
<dbReference type="InterPro" id="IPR045276">
    <property type="entry name" value="YbiO_bact"/>
</dbReference>
<dbReference type="PANTHER" id="PTHR30460">
    <property type="entry name" value="MODERATE CONDUCTANCE MECHANOSENSITIVE CHANNEL YBIO"/>
    <property type="match status" value="1"/>
</dbReference>
<evidence type="ECO:0000259" key="8">
    <source>
        <dbReference type="Pfam" id="PF00924"/>
    </source>
</evidence>
<feature type="domain" description="Mechanosensitive ion channel transmembrane helices 2/3" evidence="10">
    <location>
        <begin position="79"/>
        <end position="119"/>
    </location>
</feature>
<dbReference type="InterPro" id="IPR011066">
    <property type="entry name" value="MscS_channel_C_sf"/>
</dbReference>
<keyword evidence="6 7" id="KW-0472">Membrane</keyword>
<evidence type="ECO:0000313" key="11">
    <source>
        <dbReference type="EMBL" id="GET43172.1"/>
    </source>
</evidence>
<dbReference type="Pfam" id="PF21082">
    <property type="entry name" value="MS_channel_3rd"/>
    <property type="match status" value="1"/>
</dbReference>
<dbReference type="EMBL" id="BLAY01000204">
    <property type="protein sequence ID" value="GET43172.1"/>
    <property type="molecule type" value="Genomic_DNA"/>
</dbReference>
<dbReference type="InterPro" id="IPR006685">
    <property type="entry name" value="MscS_channel_2nd"/>
</dbReference>
<evidence type="ECO:0000256" key="1">
    <source>
        <dbReference type="ARBA" id="ARBA00004651"/>
    </source>
</evidence>
<sequence length="297" mass="33667">MEYVIYLQMADFIVGEFNWLARMAEYIPKIINILTILLLSAIVIEIANYLLEDLILRDEKLTELQKQRRMTIIPLIKSILKYLIYFSAGILSLNVINIDPGPILAGAGIVGIAIGLGAQNLINDIVCGFFILFDNYYLVGDYIEVNTASGFVEAIDLRSTRIRNMNGQVHIIRNGEIKDIINYSKQYIYAVVEVSVSYECNLDHLYQVLEEAGKQLKENYPEILEPMQVDGIEKFGESDLLIRTVTKVKPGSHTRIQRITRKIIKDTLDREGIEISSGDQVMILKQDSFNLSNIGQS</sequence>
<evidence type="ECO:0000256" key="6">
    <source>
        <dbReference type="ARBA" id="ARBA00023136"/>
    </source>
</evidence>
<dbReference type="Pfam" id="PF00924">
    <property type="entry name" value="MS_channel_2nd"/>
    <property type="match status" value="1"/>
</dbReference>